<dbReference type="GO" id="GO:0005634">
    <property type="term" value="C:nucleus"/>
    <property type="evidence" value="ECO:0007669"/>
    <property type="project" value="TreeGrafter"/>
</dbReference>
<evidence type="ECO:0000256" key="5">
    <source>
        <dbReference type="SAM" id="MobiDB-lite"/>
    </source>
</evidence>
<dbReference type="PROSITE" id="PS00036">
    <property type="entry name" value="BZIP_BASIC"/>
    <property type="match status" value="1"/>
</dbReference>
<dbReference type="Pfam" id="PF00170">
    <property type="entry name" value="bZIP_1"/>
    <property type="match status" value="1"/>
</dbReference>
<name>A0A167DN10_9ASCO</name>
<evidence type="ECO:0000256" key="1">
    <source>
        <dbReference type="ARBA" id="ARBA00023015"/>
    </source>
</evidence>
<dbReference type="CDD" id="cd12193">
    <property type="entry name" value="bZIP_GCN4"/>
    <property type="match status" value="1"/>
</dbReference>
<evidence type="ECO:0000256" key="3">
    <source>
        <dbReference type="ARBA" id="ARBA00023163"/>
    </source>
</evidence>
<reference evidence="7 8" key="1">
    <citation type="submission" date="2016-02" db="EMBL/GenBank/DDBJ databases">
        <title>Complete genome sequence and transcriptome regulation of the pentose utilising yeast Sugiyamaella lignohabitans.</title>
        <authorList>
            <person name="Bellasio M."/>
            <person name="Peymann A."/>
            <person name="Valli M."/>
            <person name="Sipitzky M."/>
            <person name="Graf A."/>
            <person name="Sauer M."/>
            <person name="Marx H."/>
            <person name="Mattanovich D."/>
        </authorList>
    </citation>
    <scope>NUCLEOTIDE SEQUENCE [LARGE SCALE GENOMIC DNA]</scope>
    <source>
        <strain evidence="7 8">CBS 10342</strain>
    </source>
</reference>
<keyword evidence="1" id="KW-0805">Transcription regulation</keyword>
<sequence>MMFTKQQNKLDEGYVTIIKREDEDYGSYYPKDWSKDRANNNNEMIFPSAGGLFDRMYGFDDIKVSPSSIGGFGNNSDNGRHNGHNGTESNNNSNNNTLRNSQTLSVPGKSGISSASGTGSSIAGSNTPGTIPSPPGSAILPLNETPLMTPPVNLMGLTSSMFDDSYGHASSSAGQLSTSGSTSVSSYGPPSGSARPSNSTLLAVPKNGDNYGLESPNIAVTTPTTGNINHPLFLAKGHFDHSNIPEMAKPIYGDVDDLAEDPMSWVPLFSNNNEMPVVKREEEEEEYGPTDTFKNTSNIKSDNNLSTDNNNRIRNTSNSHTLNTPNSNNVNINGSNDSNVSQTNTNEILRFLLAQPNSDVVPQLRNVFEHPQYEGQQQLPLHNTNTYSEMPLITTRHSAPDVLLTSDHPSSSSSSVVSGVKAISKKDLKRIKNTIAARNSRKRKADKMSKLEDRVQELETENTKLRGHIGDLVKLLSQDKNNNQPN</sequence>
<feature type="region of interest" description="Disordered" evidence="5">
    <location>
        <begin position="70"/>
        <end position="144"/>
    </location>
</feature>
<evidence type="ECO:0000256" key="4">
    <source>
        <dbReference type="SAM" id="Coils"/>
    </source>
</evidence>
<proteinExistence type="predicted"/>
<accession>A0A167DN10</accession>
<dbReference type="InterPro" id="IPR000837">
    <property type="entry name" value="AP-1"/>
</dbReference>
<dbReference type="SMART" id="SM00338">
    <property type="entry name" value="BRLZ"/>
    <property type="match status" value="1"/>
</dbReference>
<evidence type="ECO:0000256" key="2">
    <source>
        <dbReference type="ARBA" id="ARBA00023125"/>
    </source>
</evidence>
<gene>
    <name evidence="7" type="ORF">AWJ20_1369</name>
</gene>
<feature type="compositionally biased region" description="Polar residues" evidence="5">
    <location>
        <begin position="292"/>
        <end position="322"/>
    </location>
</feature>
<dbReference type="InterPro" id="IPR046347">
    <property type="entry name" value="bZIP_sf"/>
</dbReference>
<evidence type="ECO:0000313" key="8">
    <source>
        <dbReference type="Proteomes" id="UP000189580"/>
    </source>
</evidence>
<dbReference type="PROSITE" id="PS50217">
    <property type="entry name" value="BZIP"/>
    <property type="match status" value="1"/>
</dbReference>
<feature type="region of interest" description="Disordered" evidence="5">
    <location>
        <begin position="279"/>
        <end position="341"/>
    </location>
</feature>
<feature type="compositionally biased region" description="Low complexity" evidence="5">
    <location>
        <begin position="110"/>
        <end position="125"/>
    </location>
</feature>
<dbReference type="RefSeq" id="XP_018735567.1">
    <property type="nucleotide sequence ID" value="XM_018878243.1"/>
</dbReference>
<keyword evidence="4" id="KW-0175">Coiled coil</keyword>
<feature type="coiled-coil region" evidence="4">
    <location>
        <begin position="441"/>
        <end position="468"/>
    </location>
</feature>
<feature type="compositionally biased region" description="Low complexity" evidence="5">
    <location>
        <begin position="169"/>
        <end position="193"/>
    </location>
</feature>
<dbReference type="Gene3D" id="3.30.160.60">
    <property type="entry name" value="Classic Zinc Finger"/>
    <property type="match status" value="1"/>
</dbReference>
<keyword evidence="2" id="KW-0238">DNA-binding</keyword>
<feature type="domain" description="BZIP" evidence="6">
    <location>
        <begin position="423"/>
        <end position="474"/>
    </location>
</feature>
<feature type="compositionally biased region" description="Low complexity" evidence="5">
    <location>
        <begin position="323"/>
        <end position="341"/>
    </location>
</feature>
<dbReference type="GO" id="GO:0000978">
    <property type="term" value="F:RNA polymerase II cis-regulatory region sequence-specific DNA binding"/>
    <property type="evidence" value="ECO:0007669"/>
    <property type="project" value="TreeGrafter"/>
</dbReference>
<dbReference type="KEGG" id="slb:AWJ20_1369"/>
<dbReference type="OrthoDB" id="2257100at2759"/>
<keyword evidence="8" id="KW-1185">Reference proteome</keyword>
<protein>
    <submittedName>
        <fullName evidence="7">Transcriptional activator</fullName>
    </submittedName>
</protein>
<dbReference type="GO" id="GO:0000981">
    <property type="term" value="F:DNA-binding transcription factor activity, RNA polymerase II-specific"/>
    <property type="evidence" value="ECO:0007669"/>
    <property type="project" value="TreeGrafter"/>
</dbReference>
<evidence type="ECO:0000259" key="6">
    <source>
        <dbReference type="PROSITE" id="PS50217"/>
    </source>
</evidence>
<dbReference type="SUPFAM" id="SSF57959">
    <property type="entry name" value="Leucine zipper domain"/>
    <property type="match status" value="1"/>
</dbReference>
<feature type="compositionally biased region" description="Low complexity" evidence="5">
    <location>
        <begin position="84"/>
        <end position="97"/>
    </location>
</feature>
<dbReference type="PANTHER" id="PTHR23351:SF24">
    <property type="entry name" value="ACTIVATING TRANSCRIPTION FACTOR 3-RELATED"/>
    <property type="match status" value="1"/>
</dbReference>
<evidence type="ECO:0000313" key="7">
    <source>
        <dbReference type="EMBL" id="ANB13090.1"/>
    </source>
</evidence>
<keyword evidence="3" id="KW-0804">Transcription</keyword>
<organism evidence="7 8">
    <name type="scientific">Sugiyamaella lignohabitans</name>
    <dbReference type="NCBI Taxonomy" id="796027"/>
    <lineage>
        <taxon>Eukaryota</taxon>
        <taxon>Fungi</taxon>
        <taxon>Dikarya</taxon>
        <taxon>Ascomycota</taxon>
        <taxon>Saccharomycotina</taxon>
        <taxon>Dipodascomycetes</taxon>
        <taxon>Dipodascales</taxon>
        <taxon>Trichomonascaceae</taxon>
        <taxon>Sugiyamaella</taxon>
    </lineage>
</organism>
<dbReference type="GeneID" id="30033163"/>
<feature type="region of interest" description="Disordered" evidence="5">
    <location>
        <begin position="167"/>
        <end position="201"/>
    </location>
</feature>
<dbReference type="EMBL" id="CP014501">
    <property type="protein sequence ID" value="ANB13090.1"/>
    <property type="molecule type" value="Genomic_DNA"/>
</dbReference>
<dbReference type="Proteomes" id="UP000189580">
    <property type="component" value="Chromosome a"/>
</dbReference>
<dbReference type="PANTHER" id="PTHR23351">
    <property type="entry name" value="FOS TRANSCRIPTION FACTOR-RELATED"/>
    <property type="match status" value="1"/>
</dbReference>
<dbReference type="AlphaFoldDB" id="A0A167DN10"/>
<dbReference type="InterPro" id="IPR004827">
    <property type="entry name" value="bZIP"/>
</dbReference>